<evidence type="ECO:0000256" key="8">
    <source>
        <dbReference type="ARBA" id="ARBA00023136"/>
    </source>
</evidence>
<evidence type="ECO:0000256" key="1">
    <source>
        <dbReference type="ARBA" id="ARBA00004651"/>
    </source>
</evidence>
<evidence type="ECO:0000256" key="9">
    <source>
        <dbReference type="ARBA" id="ARBA00023173"/>
    </source>
</evidence>
<comment type="similarity">
    <text evidence="2">Belongs to the tweety family.</text>
</comment>
<keyword evidence="5 13" id="KW-0812">Transmembrane</keyword>
<evidence type="ECO:0000256" key="12">
    <source>
        <dbReference type="ARBA" id="ARBA00023303"/>
    </source>
</evidence>
<dbReference type="EMBL" id="CAXAMM010007396">
    <property type="protein sequence ID" value="CAK9014083.1"/>
    <property type="molecule type" value="Genomic_DNA"/>
</dbReference>
<reference evidence="14 15" key="1">
    <citation type="submission" date="2024-02" db="EMBL/GenBank/DDBJ databases">
        <authorList>
            <person name="Chen Y."/>
            <person name="Shah S."/>
            <person name="Dougan E. K."/>
            <person name="Thang M."/>
            <person name="Chan C."/>
        </authorList>
    </citation>
    <scope>NUCLEOTIDE SEQUENCE [LARGE SCALE GENOMIC DNA]</scope>
</reference>
<keyword evidence="9" id="KW-0869">Chloride channel</keyword>
<dbReference type="PANTHER" id="PTHR12424">
    <property type="entry name" value="TWEETY-RELATED"/>
    <property type="match status" value="1"/>
</dbReference>
<evidence type="ECO:0000256" key="6">
    <source>
        <dbReference type="ARBA" id="ARBA00022989"/>
    </source>
</evidence>
<feature type="transmembrane region" description="Helical" evidence="13">
    <location>
        <begin position="1236"/>
        <end position="1259"/>
    </location>
</feature>
<keyword evidence="6 13" id="KW-1133">Transmembrane helix</keyword>
<evidence type="ECO:0000256" key="5">
    <source>
        <dbReference type="ARBA" id="ARBA00022692"/>
    </source>
</evidence>
<evidence type="ECO:0000256" key="3">
    <source>
        <dbReference type="ARBA" id="ARBA00022448"/>
    </source>
</evidence>
<keyword evidence="10" id="KW-0325">Glycoprotein</keyword>
<comment type="subcellular location">
    <subcellularLocation>
        <location evidence="1">Cell membrane</location>
        <topology evidence="1">Multi-pass membrane protein</topology>
    </subcellularLocation>
</comment>
<evidence type="ECO:0000313" key="14">
    <source>
        <dbReference type="EMBL" id="CAK9014083.1"/>
    </source>
</evidence>
<keyword evidence="12" id="KW-0407">Ion channel</keyword>
<keyword evidence="8 13" id="KW-0472">Membrane</keyword>
<evidence type="ECO:0000256" key="13">
    <source>
        <dbReference type="SAM" id="Phobius"/>
    </source>
</evidence>
<gene>
    <name evidence="14" type="ORF">SCF082_LOCUS12194</name>
</gene>
<evidence type="ECO:0000256" key="4">
    <source>
        <dbReference type="ARBA" id="ARBA00022475"/>
    </source>
</evidence>
<feature type="transmembrane region" description="Helical" evidence="13">
    <location>
        <begin position="1013"/>
        <end position="1032"/>
    </location>
</feature>
<name>A0ABP0JI39_9DINO</name>
<dbReference type="InterPro" id="IPR006990">
    <property type="entry name" value="Tweety"/>
</dbReference>
<evidence type="ECO:0000256" key="7">
    <source>
        <dbReference type="ARBA" id="ARBA00023065"/>
    </source>
</evidence>
<keyword evidence="11" id="KW-0868">Chloride</keyword>
<dbReference type="PANTHER" id="PTHR12424:SF8">
    <property type="entry name" value="PROTEIN TWEETY"/>
    <property type="match status" value="1"/>
</dbReference>
<evidence type="ECO:0000256" key="10">
    <source>
        <dbReference type="ARBA" id="ARBA00023180"/>
    </source>
</evidence>
<feature type="transmembrane region" description="Helical" evidence="13">
    <location>
        <begin position="149"/>
        <end position="169"/>
    </location>
</feature>
<keyword evidence="4" id="KW-1003">Cell membrane</keyword>
<keyword evidence="3" id="KW-0813">Transport</keyword>
<dbReference type="Proteomes" id="UP001642464">
    <property type="component" value="Unassembled WGS sequence"/>
</dbReference>
<evidence type="ECO:0000256" key="11">
    <source>
        <dbReference type="ARBA" id="ARBA00023214"/>
    </source>
</evidence>
<feature type="transmembrane region" description="Helical" evidence="13">
    <location>
        <begin position="1044"/>
        <end position="1068"/>
    </location>
</feature>
<feature type="transmembrane region" description="Helical" evidence="13">
    <location>
        <begin position="90"/>
        <end position="114"/>
    </location>
</feature>
<keyword evidence="15" id="KW-1185">Reference proteome</keyword>
<evidence type="ECO:0000256" key="2">
    <source>
        <dbReference type="ARBA" id="ARBA00009849"/>
    </source>
</evidence>
<evidence type="ECO:0000313" key="15">
    <source>
        <dbReference type="Proteomes" id="UP001642464"/>
    </source>
</evidence>
<protein>
    <submittedName>
        <fullName evidence="14">Uncharacterized protein</fullName>
    </submittedName>
</protein>
<organism evidence="14 15">
    <name type="scientific">Durusdinium trenchii</name>
    <dbReference type="NCBI Taxonomy" id="1381693"/>
    <lineage>
        <taxon>Eukaryota</taxon>
        <taxon>Sar</taxon>
        <taxon>Alveolata</taxon>
        <taxon>Dinophyceae</taxon>
        <taxon>Suessiales</taxon>
        <taxon>Symbiodiniaceae</taxon>
        <taxon>Durusdinium</taxon>
    </lineage>
</organism>
<comment type="caution">
    <text evidence="14">The sequence shown here is derived from an EMBL/GenBank/DDBJ whole genome shotgun (WGS) entry which is preliminary data.</text>
</comment>
<proteinExistence type="inferred from homology"/>
<accession>A0ABP0JI39</accession>
<sequence>MASQMAEDVLDGFELQCAKPLGNLPRFGPKLGAVAEPDWSKLPPLLATCENDTASICFKDDLLLGQGGDFDPMDLLNGESTGWHGVLQSYAGYGGLSAALAVVSFLFLLCFFLYKLLRCCCKCCCSSKSKQQDQQEEGGAKSSGRCGSVAVQGCAVLMLLFLFCFVLSFCFVGNAKGNNALPEAVKDIGTTVPLGTATMVLSLPAVAENMITRLSGTTFVSMIGTLNSTLTSAVDFTIVKAAIGCVESTMDKFGPSTIAGFLDMIDDVETATGLFPDLSVTLTQIETLSNQTAALDPELAGVKTFILGLKATLQTIDLTPVGTSLTTLNTTLQGDLLPAMQSLEGTLTTMDSNIPASSDITGVADDLAAFRDGPSNTNADAVLASLAALRADLAALPEGVAADVENVQALFDQAVVDLTALQTTFESAKTAVEGVPNATEVDGTLDPLSTLLGGIDLVSIKTTLESLGVAIAALPTSFTTQVDEIKTIQDDIPCIMKLKFEFISLNETLIRLPADFDFVVEALDGINDTVADSMSQIDAMSAQLESVDNTLNTLPNTTEFIELIEELEAKLSSAITMLASVSTEVQAVDTVRGSIDLEDMILSIATLRSNLGAGNPVRIDQSQLDELRGLDNSTAAAVANIDTAASLVQDWKDNFGSSGDAGVCTDNAQACGPGVDPQPCTSELCTYTAMEASLNSAIAEMNSFSTSLSGQPNFADIVTGLQDGQNEIDSMPTLDVATIDSLQSSISDLIPETDTYVAEIETVESSLSSSLATLDLDGLSSQVESADGMLDSVAGDLDSYRTTLADLNGTASGGDIADLVSMVGDYVDAVHDLLFQDLDVLLDNFRGTAVAEAIQREGLAGGLLVVADTLDDIVEPFANVSEGEDYTAMRDLVVDNADMFTLIDVAADRDDDNLRFSRGAMFYLLSVFGALNGTVPDEIGLDVSVFEDLRVDEGSILGIEGRYNPETGVYDTGYADGVFCVTDECISNTVDMMFSKPIADVPLPLPAGTTISLLYALPGLFCLFVLLALGCATCGRKMTAPMTFCGCAMIPFLFLFAGAIGMPFLLVVSDFCDYMEPTALTIISSSEATLCETFGLNVTMDSAGIETYCSFEVDQDNILLFDLNEVTRSILLPCEGLSGANLDDDQDLQEPIAALWASVRNMSRPLLASNIKPLLESNETETQPRLDEAVEEILDQLADAIDGSLVDLSNRLGCEQLGFILETVKDPICCSLADSLFFLVIPWFCIALSIFGCIVPILCCTRDFKRRSLAKVFVNKNQ</sequence>
<keyword evidence="7" id="KW-0406">Ion transport</keyword>